<reference evidence="3" key="1">
    <citation type="submission" date="2016-10" db="EMBL/GenBank/DDBJ databases">
        <authorList>
            <person name="Varghese N."/>
            <person name="Submissions S."/>
        </authorList>
    </citation>
    <scope>NUCLEOTIDE SEQUENCE [LARGE SCALE GENOMIC DNA]</scope>
    <source>
        <strain evidence="3">DSM 19315</strain>
    </source>
</reference>
<dbReference type="PANTHER" id="PTHR11735">
    <property type="entry name" value="TRNA N6-ADENOSINE THREONYLCARBAMOYLTRANSFERASE"/>
    <property type="match status" value="1"/>
</dbReference>
<dbReference type="CDD" id="cd24032">
    <property type="entry name" value="ASKHA_NBD_TsaB"/>
    <property type="match status" value="1"/>
</dbReference>
<sequence length="228" mass="24919">MALILSLETSTDNCSVALHREGVLISLKEWGERGGHASKLPGLVDEVMEEVEIQAENLQAVAVSEGPGSYTGLRIGVSTAKGLAYALGLPLIGINTLQSLAIQVSNPEEGSIIISQIDARRMEVYAQVFDKNGDPLSEISPEILDNESYGEFLAEQKVYFIGNAVEKMSATLSSSNAVFIEGEFSAKWIGPLAYRKFTENKFEDVAYFVPNYLKEFQALHSRKNPLLS</sequence>
<dbReference type="STRING" id="435880.SAMN04487988_12041"/>
<feature type="domain" description="Gcp-like" evidence="1">
    <location>
        <begin position="36"/>
        <end position="146"/>
    </location>
</feature>
<dbReference type="SUPFAM" id="SSF53067">
    <property type="entry name" value="Actin-like ATPase domain"/>
    <property type="match status" value="2"/>
</dbReference>
<gene>
    <name evidence="2" type="ORF">SAMN04487988_12041</name>
</gene>
<evidence type="ECO:0000259" key="1">
    <source>
        <dbReference type="Pfam" id="PF00814"/>
    </source>
</evidence>
<dbReference type="InterPro" id="IPR043129">
    <property type="entry name" value="ATPase_NBD"/>
</dbReference>
<dbReference type="RefSeq" id="WP_092794586.1">
    <property type="nucleotide sequence ID" value="NZ_FOPC01000020.1"/>
</dbReference>
<dbReference type="NCBIfam" id="TIGR03725">
    <property type="entry name" value="T6A_YeaZ"/>
    <property type="match status" value="1"/>
</dbReference>
<dbReference type="AlphaFoldDB" id="A0A1I2XLU6"/>
<dbReference type="Gene3D" id="3.30.420.40">
    <property type="match status" value="2"/>
</dbReference>
<dbReference type="Proteomes" id="UP000199642">
    <property type="component" value="Unassembled WGS sequence"/>
</dbReference>
<dbReference type="Pfam" id="PF00814">
    <property type="entry name" value="TsaD"/>
    <property type="match status" value="1"/>
</dbReference>
<evidence type="ECO:0000313" key="2">
    <source>
        <dbReference type="EMBL" id="SFH14473.1"/>
    </source>
</evidence>
<evidence type="ECO:0000313" key="3">
    <source>
        <dbReference type="Proteomes" id="UP000199642"/>
    </source>
</evidence>
<name>A0A1I2XLU6_9BACT</name>
<dbReference type="PANTHER" id="PTHR11735:SF11">
    <property type="entry name" value="TRNA THREONYLCARBAMOYLADENOSINE BIOSYNTHESIS PROTEIN TSAB"/>
    <property type="match status" value="1"/>
</dbReference>
<dbReference type="GO" id="GO:0005829">
    <property type="term" value="C:cytosol"/>
    <property type="evidence" value="ECO:0007669"/>
    <property type="project" value="TreeGrafter"/>
</dbReference>
<keyword evidence="3" id="KW-1185">Reference proteome</keyword>
<protein>
    <submittedName>
        <fullName evidence="2">tRNA threonylcarbamoyladenosine biosynthesis protein TsaB</fullName>
    </submittedName>
</protein>
<accession>A0A1I2XLU6</accession>
<dbReference type="InterPro" id="IPR022496">
    <property type="entry name" value="T6A_TsaB"/>
</dbReference>
<dbReference type="EMBL" id="FOPC01000020">
    <property type="protein sequence ID" value="SFH14473.1"/>
    <property type="molecule type" value="Genomic_DNA"/>
</dbReference>
<dbReference type="InterPro" id="IPR000905">
    <property type="entry name" value="Gcp-like_dom"/>
</dbReference>
<organism evidence="2 3">
    <name type="scientific">Algoriphagus hitonicola</name>
    <dbReference type="NCBI Taxonomy" id="435880"/>
    <lineage>
        <taxon>Bacteria</taxon>
        <taxon>Pseudomonadati</taxon>
        <taxon>Bacteroidota</taxon>
        <taxon>Cytophagia</taxon>
        <taxon>Cytophagales</taxon>
        <taxon>Cyclobacteriaceae</taxon>
        <taxon>Algoriphagus</taxon>
    </lineage>
</organism>
<dbReference type="OrthoDB" id="9784166at2"/>
<dbReference type="GO" id="GO:0002949">
    <property type="term" value="P:tRNA threonylcarbamoyladenosine modification"/>
    <property type="evidence" value="ECO:0007669"/>
    <property type="project" value="InterPro"/>
</dbReference>
<proteinExistence type="predicted"/>